<gene>
    <name evidence="4" type="ORF">GCM10011609_34730</name>
</gene>
<accession>A0ABQ2HZC1</accession>
<name>A0ABQ2HZC1_9PSEU</name>
<dbReference type="PANTHER" id="PTHR43669">
    <property type="entry name" value="5-KETO-D-GLUCONATE 5-REDUCTASE"/>
    <property type="match status" value="1"/>
</dbReference>
<dbReference type="InterPro" id="IPR036291">
    <property type="entry name" value="NAD(P)-bd_dom_sf"/>
</dbReference>
<proteinExistence type="inferred from homology"/>
<dbReference type="Proteomes" id="UP000597656">
    <property type="component" value="Unassembled WGS sequence"/>
</dbReference>
<reference evidence="5" key="1">
    <citation type="journal article" date="2019" name="Int. J. Syst. Evol. Microbiol.">
        <title>The Global Catalogue of Microorganisms (GCM) 10K type strain sequencing project: providing services to taxonomists for standard genome sequencing and annotation.</title>
        <authorList>
            <consortium name="The Broad Institute Genomics Platform"/>
            <consortium name="The Broad Institute Genome Sequencing Center for Infectious Disease"/>
            <person name="Wu L."/>
            <person name="Ma J."/>
        </authorList>
    </citation>
    <scope>NUCLEOTIDE SEQUENCE [LARGE SCALE GENOMIC DNA]</scope>
    <source>
        <strain evidence="5">CGMCC 4.7319</strain>
    </source>
</reference>
<evidence type="ECO:0000256" key="2">
    <source>
        <dbReference type="ARBA" id="ARBA00023002"/>
    </source>
</evidence>
<comment type="caution">
    <text evidence="4">The sequence shown here is derived from an EMBL/GenBank/DDBJ whole genome shotgun (WGS) entry which is preliminary data.</text>
</comment>
<feature type="region of interest" description="Disordered" evidence="3">
    <location>
        <begin position="21"/>
        <end position="57"/>
    </location>
</feature>
<dbReference type="InterPro" id="IPR002347">
    <property type="entry name" value="SDR_fam"/>
</dbReference>
<dbReference type="PRINTS" id="PR00081">
    <property type="entry name" value="GDHRDH"/>
</dbReference>
<dbReference type="Pfam" id="PF13561">
    <property type="entry name" value="adh_short_C2"/>
    <property type="match status" value="1"/>
</dbReference>
<dbReference type="PANTHER" id="PTHR43669:SF3">
    <property type="entry name" value="ALCOHOL DEHYDROGENASE, PUTATIVE (AFU_ORTHOLOGUE AFUA_3G03445)-RELATED"/>
    <property type="match status" value="1"/>
</dbReference>
<evidence type="ECO:0008006" key="6">
    <source>
        <dbReference type="Google" id="ProtNLM"/>
    </source>
</evidence>
<comment type="similarity">
    <text evidence="1">Belongs to the short-chain dehydrogenases/reductases (SDR) family.</text>
</comment>
<keyword evidence="5" id="KW-1185">Reference proteome</keyword>
<organism evidence="4 5">
    <name type="scientific">Lentzea pudingi</name>
    <dbReference type="NCBI Taxonomy" id="1789439"/>
    <lineage>
        <taxon>Bacteria</taxon>
        <taxon>Bacillati</taxon>
        <taxon>Actinomycetota</taxon>
        <taxon>Actinomycetes</taxon>
        <taxon>Pseudonocardiales</taxon>
        <taxon>Pseudonocardiaceae</taxon>
        <taxon>Lentzea</taxon>
    </lineage>
</organism>
<sequence length="350" mass="36522">MLPALLDAAVVLRAEPRENSQFLAAQPRHSAQAGKRFDPHLRRGQAVPARTKESPEGDTVCWHVHQPKQRRGLVPGHAVTRHRSHWYPAPKLVCLDGMTQTLTGRTALVTGSTSGIGAATAHRLAAEGARVVVTGRDVARGDAVAKEIRDNGGDALFVASDLTAAPDVLREFAKEATDAAGSPIDLLVHNAAVCPAVDTLALSDADLEQTLAVNIRAPHVLTAALAPAMTKQGQGVIIVVGSWMAEVGHPFVGLYSASKAAEAQLARSWAAEFGPRGVRVNIVAPGATRTPINDGSDDVIRRMTENLPAGRAGLPADIAAAIAWLASDQAAYVHGATIAVDGGITTTRAA</sequence>
<keyword evidence="2" id="KW-0560">Oxidoreductase</keyword>
<dbReference type="EMBL" id="BMNC01000004">
    <property type="protein sequence ID" value="GGM94300.1"/>
    <property type="molecule type" value="Genomic_DNA"/>
</dbReference>
<evidence type="ECO:0000313" key="4">
    <source>
        <dbReference type="EMBL" id="GGM94300.1"/>
    </source>
</evidence>
<evidence type="ECO:0000256" key="3">
    <source>
        <dbReference type="SAM" id="MobiDB-lite"/>
    </source>
</evidence>
<dbReference type="CDD" id="cd05233">
    <property type="entry name" value="SDR_c"/>
    <property type="match status" value="1"/>
</dbReference>
<dbReference type="Gene3D" id="3.40.50.720">
    <property type="entry name" value="NAD(P)-binding Rossmann-like Domain"/>
    <property type="match status" value="1"/>
</dbReference>
<evidence type="ECO:0000256" key="1">
    <source>
        <dbReference type="ARBA" id="ARBA00006484"/>
    </source>
</evidence>
<dbReference type="PRINTS" id="PR00080">
    <property type="entry name" value="SDRFAMILY"/>
</dbReference>
<dbReference type="SUPFAM" id="SSF51735">
    <property type="entry name" value="NAD(P)-binding Rossmann-fold domains"/>
    <property type="match status" value="1"/>
</dbReference>
<evidence type="ECO:0000313" key="5">
    <source>
        <dbReference type="Proteomes" id="UP000597656"/>
    </source>
</evidence>
<protein>
    <recommendedName>
        <fullName evidence="6">NAD(P)-dependent dehydrogenase, short-chain alcohol dehydrogenase family</fullName>
    </recommendedName>
</protein>